<feature type="domain" description="ACAD9/ACADV-like C-terminal" evidence="3">
    <location>
        <begin position="28"/>
        <end position="116"/>
    </location>
</feature>
<sequence length="124" mass="13097">MARGLWVRHMSRSARTVSVPPVIGLVLADEQFVLQRVADCAIDLYAMVVVLSRASAALSQGLPTAAHEKVLCDIWCSEASSRVQDRVRSLRSGGSGAALFRNLRSASAALVETGGVVTAHPLGV</sequence>
<evidence type="ECO:0000259" key="3">
    <source>
        <dbReference type="Pfam" id="PF21343"/>
    </source>
</evidence>
<keyword evidence="1" id="KW-0809">Transit peptide</keyword>
<dbReference type="Gene3D" id="1.20.140.10">
    <property type="entry name" value="Butyryl-CoA Dehydrogenase, subunit A, domain 3"/>
    <property type="match status" value="1"/>
</dbReference>
<dbReference type="Pfam" id="PF21343">
    <property type="entry name" value="ACAD9-ACADV_C"/>
    <property type="match status" value="1"/>
</dbReference>
<gene>
    <name evidence="4" type="ORF">GDO78_020555</name>
</gene>
<dbReference type="InterPro" id="IPR049448">
    <property type="entry name" value="ACAD9/ACADV-like_C"/>
</dbReference>
<dbReference type="InterPro" id="IPR036250">
    <property type="entry name" value="AcylCo_DH-like_C"/>
</dbReference>
<organism evidence="4 5">
    <name type="scientific">Eleutherodactylus coqui</name>
    <name type="common">Puerto Rican coqui</name>
    <dbReference type="NCBI Taxonomy" id="57060"/>
    <lineage>
        <taxon>Eukaryota</taxon>
        <taxon>Metazoa</taxon>
        <taxon>Chordata</taxon>
        <taxon>Craniata</taxon>
        <taxon>Vertebrata</taxon>
        <taxon>Euteleostomi</taxon>
        <taxon>Amphibia</taxon>
        <taxon>Batrachia</taxon>
        <taxon>Anura</taxon>
        <taxon>Neobatrachia</taxon>
        <taxon>Hyloidea</taxon>
        <taxon>Eleutherodactylidae</taxon>
        <taxon>Eleutherodactylinae</taxon>
        <taxon>Eleutherodactylus</taxon>
        <taxon>Eleutherodactylus</taxon>
    </lineage>
</organism>
<dbReference type="Proteomes" id="UP000770717">
    <property type="component" value="Unassembled WGS sequence"/>
</dbReference>
<dbReference type="OrthoDB" id="6116700at2759"/>
<dbReference type="GO" id="GO:0016627">
    <property type="term" value="F:oxidoreductase activity, acting on the CH-CH group of donors"/>
    <property type="evidence" value="ECO:0007669"/>
    <property type="project" value="InterPro"/>
</dbReference>
<protein>
    <recommendedName>
        <fullName evidence="3">ACAD9/ACADV-like C-terminal domain-containing protein</fullName>
    </recommendedName>
</protein>
<accession>A0A8J6E5H1</accession>
<evidence type="ECO:0000256" key="2">
    <source>
        <dbReference type="ARBA" id="ARBA00023002"/>
    </source>
</evidence>
<reference evidence="4" key="1">
    <citation type="thesis" date="2020" institute="ProQuest LLC" country="789 East Eisenhower Parkway, Ann Arbor, MI, USA">
        <title>Comparative Genomics and Chromosome Evolution.</title>
        <authorList>
            <person name="Mudd A.B."/>
        </authorList>
    </citation>
    <scope>NUCLEOTIDE SEQUENCE</scope>
    <source>
        <strain evidence="4">HN-11 Male</strain>
        <tissue evidence="4">Kidney and liver</tissue>
    </source>
</reference>
<dbReference type="SUPFAM" id="SSF47203">
    <property type="entry name" value="Acyl-CoA dehydrogenase C-terminal domain-like"/>
    <property type="match status" value="1"/>
</dbReference>
<evidence type="ECO:0000313" key="5">
    <source>
        <dbReference type="Proteomes" id="UP000770717"/>
    </source>
</evidence>
<evidence type="ECO:0000256" key="1">
    <source>
        <dbReference type="ARBA" id="ARBA00022946"/>
    </source>
</evidence>
<evidence type="ECO:0000313" key="4">
    <source>
        <dbReference type="EMBL" id="KAG9460632.1"/>
    </source>
</evidence>
<dbReference type="EMBL" id="WNTK01051545">
    <property type="protein sequence ID" value="KAG9460632.1"/>
    <property type="molecule type" value="Genomic_DNA"/>
</dbReference>
<dbReference type="AlphaFoldDB" id="A0A8J6E5H1"/>
<keyword evidence="2" id="KW-0560">Oxidoreductase</keyword>
<keyword evidence="5" id="KW-1185">Reference proteome</keyword>
<name>A0A8J6E5H1_ELECQ</name>
<comment type="caution">
    <text evidence="4">The sequence shown here is derived from an EMBL/GenBank/DDBJ whole genome shotgun (WGS) entry which is preliminary data.</text>
</comment>
<proteinExistence type="predicted"/>